<proteinExistence type="inferred from homology"/>
<dbReference type="InterPro" id="IPR039418">
    <property type="entry name" value="LexA-like"/>
</dbReference>
<keyword evidence="6" id="KW-0742">SOS response</keyword>
<dbReference type="InterPro" id="IPR001387">
    <property type="entry name" value="Cro/C1-type_HTH"/>
</dbReference>
<feature type="region of interest" description="Disordered" evidence="8">
    <location>
        <begin position="73"/>
        <end position="96"/>
    </location>
</feature>
<reference evidence="10" key="2">
    <citation type="journal article" date="2021" name="PeerJ">
        <title>Extensive microbial diversity within the chicken gut microbiome revealed by metagenomics and culture.</title>
        <authorList>
            <person name="Gilroy R."/>
            <person name="Ravi A."/>
            <person name="Getino M."/>
            <person name="Pursley I."/>
            <person name="Horton D.L."/>
            <person name="Alikhan N.F."/>
            <person name="Baker D."/>
            <person name="Gharbi K."/>
            <person name="Hall N."/>
            <person name="Watson M."/>
            <person name="Adriaenssens E.M."/>
            <person name="Foster-Nyarko E."/>
            <person name="Jarju S."/>
            <person name="Secka A."/>
            <person name="Antonio M."/>
            <person name="Oren A."/>
            <person name="Chaudhuri R.R."/>
            <person name="La Ragione R."/>
            <person name="Hildebrand F."/>
            <person name="Pallen M.J."/>
        </authorList>
    </citation>
    <scope>NUCLEOTIDE SEQUENCE</scope>
    <source>
        <strain evidence="10">ChiHcec3-11533</strain>
    </source>
</reference>
<gene>
    <name evidence="10" type="ORF">IAB02_01385</name>
</gene>
<protein>
    <submittedName>
        <fullName evidence="10">Helix-turn-helix domain-containing protein</fullName>
    </submittedName>
</protein>
<evidence type="ECO:0000313" key="10">
    <source>
        <dbReference type="EMBL" id="HIU33192.1"/>
    </source>
</evidence>
<dbReference type="InterPro" id="IPR015927">
    <property type="entry name" value="Peptidase_S24_S26A/B/C"/>
</dbReference>
<evidence type="ECO:0000256" key="6">
    <source>
        <dbReference type="ARBA" id="ARBA00023236"/>
    </source>
</evidence>
<dbReference type="GO" id="GO:0003677">
    <property type="term" value="F:DNA binding"/>
    <property type="evidence" value="ECO:0007669"/>
    <property type="project" value="InterPro"/>
</dbReference>
<dbReference type="GO" id="GO:0009432">
    <property type="term" value="P:SOS response"/>
    <property type="evidence" value="ECO:0007669"/>
    <property type="project" value="UniProtKB-KW"/>
</dbReference>
<dbReference type="InterPro" id="IPR010982">
    <property type="entry name" value="Lambda_DNA-bd_dom_sf"/>
</dbReference>
<evidence type="ECO:0000256" key="5">
    <source>
        <dbReference type="ARBA" id="ARBA00023204"/>
    </source>
</evidence>
<dbReference type="AlphaFoldDB" id="A0A9D1LC22"/>
<dbReference type="PROSITE" id="PS50943">
    <property type="entry name" value="HTH_CROC1"/>
    <property type="match status" value="1"/>
</dbReference>
<dbReference type="GO" id="GO:0016787">
    <property type="term" value="F:hydrolase activity"/>
    <property type="evidence" value="ECO:0007669"/>
    <property type="project" value="UniProtKB-KW"/>
</dbReference>
<dbReference type="PANTHER" id="PTHR33516:SF2">
    <property type="entry name" value="LEXA REPRESSOR-RELATED"/>
    <property type="match status" value="1"/>
</dbReference>
<keyword evidence="3 7" id="KW-0378">Hydrolase</keyword>
<dbReference type="Gene3D" id="1.10.260.40">
    <property type="entry name" value="lambda repressor-like DNA-binding domains"/>
    <property type="match status" value="1"/>
</dbReference>
<evidence type="ECO:0000259" key="9">
    <source>
        <dbReference type="PROSITE" id="PS50943"/>
    </source>
</evidence>
<dbReference type="SMART" id="SM00530">
    <property type="entry name" value="HTH_XRE"/>
    <property type="match status" value="1"/>
</dbReference>
<dbReference type="PANTHER" id="PTHR33516">
    <property type="entry name" value="LEXA REPRESSOR"/>
    <property type="match status" value="1"/>
</dbReference>
<evidence type="ECO:0000256" key="3">
    <source>
        <dbReference type="ARBA" id="ARBA00022801"/>
    </source>
</evidence>
<dbReference type="SUPFAM" id="SSF51306">
    <property type="entry name" value="LexA/Signal peptidase"/>
    <property type="match status" value="1"/>
</dbReference>
<feature type="domain" description="HTH cro/C1-type" evidence="9">
    <location>
        <begin position="7"/>
        <end position="62"/>
    </location>
</feature>
<dbReference type="GO" id="GO:0006281">
    <property type="term" value="P:DNA repair"/>
    <property type="evidence" value="ECO:0007669"/>
    <property type="project" value="UniProtKB-KW"/>
</dbReference>
<accession>A0A9D1LC22</accession>
<evidence type="ECO:0000256" key="1">
    <source>
        <dbReference type="ARBA" id="ARBA00007484"/>
    </source>
</evidence>
<dbReference type="PRINTS" id="PR00726">
    <property type="entry name" value="LEXASERPTASE"/>
</dbReference>
<dbReference type="Pfam" id="PF01381">
    <property type="entry name" value="HTH_3"/>
    <property type="match status" value="1"/>
</dbReference>
<dbReference type="Gene3D" id="2.10.109.10">
    <property type="entry name" value="Umud Fragment, subunit A"/>
    <property type="match status" value="1"/>
</dbReference>
<dbReference type="SUPFAM" id="SSF47413">
    <property type="entry name" value="lambda repressor-like DNA-binding domains"/>
    <property type="match status" value="1"/>
</dbReference>
<comment type="similarity">
    <text evidence="1 7">Belongs to the peptidase S24 family.</text>
</comment>
<evidence type="ECO:0000313" key="11">
    <source>
        <dbReference type="Proteomes" id="UP000824072"/>
    </source>
</evidence>
<feature type="compositionally biased region" description="Low complexity" evidence="8">
    <location>
        <begin position="85"/>
        <end position="94"/>
    </location>
</feature>
<name>A0A9D1LC22_9FIRM</name>
<dbReference type="CDD" id="cd00093">
    <property type="entry name" value="HTH_XRE"/>
    <property type="match status" value="1"/>
</dbReference>
<organism evidence="10 11">
    <name type="scientific">Candidatus Pullichristensenella excrementigallinarum</name>
    <dbReference type="NCBI Taxonomy" id="2840907"/>
    <lineage>
        <taxon>Bacteria</taxon>
        <taxon>Bacillati</taxon>
        <taxon>Bacillota</taxon>
        <taxon>Clostridia</taxon>
        <taxon>Candidatus Pullichristensenella</taxon>
    </lineage>
</organism>
<keyword evidence="2" id="KW-0227">DNA damage</keyword>
<dbReference type="InterPro" id="IPR036286">
    <property type="entry name" value="LexA/Signal_pep-like_sf"/>
</dbReference>
<dbReference type="InterPro" id="IPR050077">
    <property type="entry name" value="LexA_repressor"/>
</dbReference>
<reference evidence="10" key="1">
    <citation type="submission" date="2020-10" db="EMBL/GenBank/DDBJ databases">
        <authorList>
            <person name="Gilroy R."/>
        </authorList>
    </citation>
    <scope>NUCLEOTIDE SEQUENCE</scope>
    <source>
        <strain evidence="10">ChiHcec3-11533</strain>
    </source>
</reference>
<evidence type="ECO:0000256" key="7">
    <source>
        <dbReference type="RuleBase" id="RU003991"/>
    </source>
</evidence>
<dbReference type="GO" id="GO:0006355">
    <property type="term" value="P:regulation of DNA-templated transcription"/>
    <property type="evidence" value="ECO:0007669"/>
    <property type="project" value="InterPro"/>
</dbReference>
<dbReference type="CDD" id="cd06529">
    <property type="entry name" value="S24_LexA-like"/>
    <property type="match status" value="1"/>
</dbReference>
<evidence type="ECO:0000256" key="8">
    <source>
        <dbReference type="SAM" id="MobiDB-lite"/>
    </source>
</evidence>
<evidence type="ECO:0000256" key="4">
    <source>
        <dbReference type="ARBA" id="ARBA00022813"/>
    </source>
</evidence>
<keyword evidence="4 7" id="KW-0068">Autocatalytic cleavage</keyword>
<sequence length="226" mass="24714">MAIGERLRSLLELRGRNVNELAQELGVSASTIYSILRRNNQKANPALLRKLAEALDAPLDFFFESLSFPEDDPAPADTLLETRDSSASPKAAQPPSVPHLVPIRRKRIPLLGSVAAGEPIWAEAEFGEAIDSDVDCDFALRVAGDSMSPLIERGDVVFIRSQPDVLDGQIAVVLIDNEATLKRVYHLSQGVQLVSINPAYAPMHFDSSNSDTLRILGRAVAYRRSL</sequence>
<dbReference type="Proteomes" id="UP000824072">
    <property type="component" value="Unassembled WGS sequence"/>
</dbReference>
<keyword evidence="5" id="KW-0234">DNA repair</keyword>
<dbReference type="EMBL" id="DVMU01000032">
    <property type="protein sequence ID" value="HIU33192.1"/>
    <property type="molecule type" value="Genomic_DNA"/>
</dbReference>
<comment type="caution">
    <text evidence="10">The sequence shown here is derived from an EMBL/GenBank/DDBJ whole genome shotgun (WGS) entry which is preliminary data.</text>
</comment>
<evidence type="ECO:0000256" key="2">
    <source>
        <dbReference type="ARBA" id="ARBA00022763"/>
    </source>
</evidence>
<dbReference type="InterPro" id="IPR006197">
    <property type="entry name" value="Peptidase_S24_LexA"/>
</dbReference>
<dbReference type="Pfam" id="PF00717">
    <property type="entry name" value="Peptidase_S24"/>
    <property type="match status" value="1"/>
</dbReference>